<reference evidence="2 3" key="1">
    <citation type="submission" date="2016-04" db="EMBL/GenBank/DDBJ databases">
        <title>Draft genome sequence of freshwater magnetotactic bacteria Magnetospirillum marisnigri SP-1 and Magnetospirillum moscoviense BB-1.</title>
        <authorList>
            <person name="Koziaeva V."/>
            <person name="Dziuba M.V."/>
            <person name="Ivanov T.M."/>
            <person name="Kuznetsov B."/>
            <person name="Grouzdev D.S."/>
        </authorList>
    </citation>
    <scope>NUCLEOTIDE SEQUENCE [LARGE SCALE GENOMIC DNA]</scope>
    <source>
        <strain evidence="2 3">SP-1</strain>
    </source>
</reference>
<dbReference type="RefSeq" id="WP_068490034.1">
    <property type="nucleotide sequence ID" value="NZ_LWQT01000038.1"/>
</dbReference>
<evidence type="ECO:0000313" key="3">
    <source>
        <dbReference type="Proteomes" id="UP000078428"/>
    </source>
</evidence>
<sequence length="108" mass="11750">MGLRLVVLAAATVLLTQAGAAEAGPKPDNLCLTCPRPEPACWMVVYRWQDYNLKADYGTIVVTTAGPPPDEQDKERARQRILRTLPPNHTVAITKSSRIACPPGARVE</sequence>
<dbReference type="STRING" id="1285242.A6A04_13725"/>
<feature type="chain" id="PRO_5008092262" evidence="1">
    <location>
        <begin position="24"/>
        <end position="108"/>
    </location>
</feature>
<gene>
    <name evidence="2" type="ORF">A6A04_13725</name>
</gene>
<protein>
    <submittedName>
        <fullName evidence="2">Uncharacterized protein</fullName>
    </submittedName>
</protein>
<name>A0A178MUR6_9PROT</name>
<dbReference type="EMBL" id="LWQT01000038">
    <property type="protein sequence ID" value="OAN53944.1"/>
    <property type="molecule type" value="Genomic_DNA"/>
</dbReference>
<dbReference type="Proteomes" id="UP000078428">
    <property type="component" value="Unassembled WGS sequence"/>
</dbReference>
<dbReference type="OrthoDB" id="7360546at2"/>
<keyword evidence="3" id="KW-1185">Reference proteome</keyword>
<proteinExistence type="predicted"/>
<keyword evidence="1" id="KW-0732">Signal</keyword>
<feature type="signal peptide" evidence="1">
    <location>
        <begin position="1"/>
        <end position="23"/>
    </location>
</feature>
<accession>A0A178MUR6</accession>
<organism evidence="2 3">
    <name type="scientific">Paramagnetospirillum marisnigri</name>
    <dbReference type="NCBI Taxonomy" id="1285242"/>
    <lineage>
        <taxon>Bacteria</taxon>
        <taxon>Pseudomonadati</taxon>
        <taxon>Pseudomonadota</taxon>
        <taxon>Alphaproteobacteria</taxon>
        <taxon>Rhodospirillales</taxon>
        <taxon>Magnetospirillaceae</taxon>
        <taxon>Paramagnetospirillum</taxon>
    </lineage>
</organism>
<comment type="caution">
    <text evidence="2">The sequence shown here is derived from an EMBL/GenBank/DDBJ whole genome shotgun (WGS) entry which is preliminary data.</text>
</comment>
<evidence type="ECO:0000313" key="2">
    <source>
        <dbReference type="EMBL" id="OAN53944.1"/>
    </source>
</evidence>
<evidence type="ECO:0000256" key="1">
    <source>
        <dbReference type="SAM" id="SignalP"/>
    </source>
</evidence>
<dbReference type="AlphaFoldDB" id="A0A178MUR6"/>